<dbReference type="InterPro" id="IPR036388">
    <property type="entry name" value="WH-like_DNA-bd_sf"/>
</dbReference>
<dbReference type="RefSeq" id="WP_379776933.1">
    <property type="nucleotide sequence ID" value="NZ_JBHSMZ010000026.1"/>
</dbReference>
<dbReference type="InterPro" id="IPR052509">
    <property type="entry name" value="Metal_resp_DNA-bind_regulator"/>
</dbReference>
<comment type="caution">
    <text evidence="2">The sequence shown here is derived from an EMBL/GenBank/DDBJ whole genome shotgun (WGS) entry which is preliminary data.</text>
</comment>
<dbReference type="InterPro" id="IPR036390">
    <property type="entry name" value="WH_DNA-bd_sf"/>
</dbReference>
<dbReference type="InterPro" id="IPR005149">
    <property type="entry name" value="Tscrpt_reg_PadR_N"/>
</dbReference>
<reference evidence="3" key="1">
    <citation type="journal article" date="2019" name="Int. J. Syst. Evol. Microbiol.">
        <title>The Global Catalogue of Microorganisms (GCM) 10K type strain sequencing project: providing services to taxonomists for standard genome sequencing and annotation.</title>
        <authorList>
            <consortium name="The Broad Institute Genomics Platform"/>
            <consortium name="The Broad Institute Genome Sequencing Center for Infectious Disease"/>
            <person name="Wu L."/>
            <person name="Ma J."/>
        </authorList>
    </citation>
    <scope>NUCLEOTIDE SEQUENCE [LARGE SCALE GENOMIC DNA]</scope>
    <source>
        <strain evidence="3">CGMCC 4.5798</strain>
    </source>
</reference>
<dbReference type="PANTHER" id="PTHR33169:SF13">
    <property type="entry name" value="PADR-FAMILY TRANSCRIPTIONAL REGULATOR"/>
    <property type="match status" value="1"/>
</dbReference>
<gene>
    <name evidence="2" type="ORF">ACFPO9_25950</name>
</gene>
<dbReference type="Gene3D" id="1.10.10.10">
    <property type="entry name" value="Winged helix-like DNA-binding domain superfamily/Winged helix DNA-binding domain"/>
    <property type="match status" value="1"/>
</dbReference>
<keyword evidence="3" id="KW-1185">Reference proteome</keyword>
<dbReference type="SUPFAM" id="SSF46785">
    <property type="entry name" value="Winged helix' DNA-binding domain"/>
    <property type="match status" value="1"/>
</dbReference>
<dbReference type="PANTHER" id="PTHR33169">
    <property type="entry name" value="PADR-FAMILY TRANSCRIPTIONAL REGULATOR"/>
    <property type="match status" value="1"/>
</dbReference>
<accession>A0ABW0S6C9</accession>
<evidence type="ECO:0000259" key="1">
    <source>
        <dbReference type="Pfam" id="PF03551"/>
    </source>
</evidence>
<dbReference type="Proteomes" id="UP001596086">
    <property type="component" value="Unassembled WGS sequence"/>
</dbReference>
<name>A0ABW0S6C9_9BURK</name>
<sequence>MDTDVSKYLPLSEATYYVMAALDEPLHGYALMQKVEAMSEGQVAIGPGTLYGAFAALEKQGLIEKVSEQDRRKTYGLTDKGRLVLAEQVRRLATMVRIGQFALIQHDKEKAI</sequence>
<dbReference type="EMBL" id="JBHSMZ010000026">
    <property type="protein sequence ID" value="MFC5551976.1"/>
    <property type="molecule type" value="Genomic_DNA"/>
</dbReference>
<evidence type="ECO:0000313" key="3">
    <source>
        <dbReference type="Proteomes" id="UP001596086"/>
    </source>
</evidence>
<organism evidence="2 3">
    <name type="scientific">Massilia aerilata</name>
    <dbReference type="NCBI Taxonomy" id="453817"/>
    <lineage>
        <taxon>Bacteria</taxon>
        <taxon>Pseudomonadati</taxon>
        <taxon>Pseudomonadota</taxon>
        <taxon>Betaproteobacteria</taxon>
        <taxon>Burkholderiales</taxon>
        <taxon>Oxalobacteraceae</taxon>
        <taxon>Telluria group</taxon>
        <taxon>Massilia</taxon>
    </lineage>
</organism>
<evidence type="ECO:0000313" key="2">
    <source>
        <dbReference type="EMBL" id="MFC5551976.1"/>
    </source>
</evidence>
<dbReference type="Pfam" id="PF03551">
    <property type="entry name" value="PadR"/>
    <property type="match status" value="1"/>
</dbReference>
<protein>
    <submittedName>
        <fullName evidence="2">PadR family transcriptional regulator</fullName>
    </submittedName>
</protein>
<feature type="domain" description="Transcription regulator PadR N-terminal" evidence="1">
    <location>
        <begin position="23"/>
        <end position="87"/>
    </location>
</feature>
<proteinExistence type="predicted"/>